<dbReference type="SUPFAM" id="SSF82171">
    <property type="entry name" value="DPP6 N-terminal domain-like"/>
    <property type="match status" value="1"/>
</dbReference>
<evidence type="ECO:0000313" key="6">
    <source>
        <dbReference type="Proteomes" id="UP000059542"/>
    </source>
</evidence>
<dbReference type="InterPro" id="IPR001375">
    <property type="entry name" value="Peptidase_S9_cat"/>
</dbReference>
<dbReference type="SUPFAM" id="SSF53474">
    <property type="entry name" value="alpha/beta-Hydrolases"/>
    <property type="match status" value="1"/>
</dbReference>
<accession>A0A0U3SE82</accession>
<dbReference type="GO" id="GO:0004252">
    <property type="term" value="F:serine-type endopeptidase activity"/>
    <property type="evidence" value="ECO:0007669"/>
    <property type="project" value="TreeGrafter"/>
</dbReference>
<gene>
    <name evidence="5" type="ORF">AUC43_04765</name>
</gene>
<dbReference type="RefSeq" id="WP_068190527.1">
    <property type="nucleotide sequence ID" value="NZ_CP013909.1"/>
</dbReference>
<evidence type="ECO:0000259" key="4">
    <source>
        <dbReference type="Pfam" id="PF00326"/>
    </source>
</evidence>
<dbReference type="KEGG" id="hyg:AUC43_04765"/>
<feature type="domain" description="Peptidase S9 prolyl oligopeptidase catalytic" evidence="4">
    <location>
        <begin position="510"/>
        <end position="718"/>
    </location>
</feature>
<feature type="signal peptide" evidence="3">
    <location>
        <begin position="1"/>
        <end position="19"/>
    </location>
</feature>
<evidence type="ECO:0000256" key="1">
    <source>
        <dbReference type="ARBA" id="ARBA00022801"/>
    </source>
</evidence>
<name>A0A0U3SE82_9BACT</name>
<dbReference type="InterPro" id="IPR011659">
    <property type="entry name" value="WD40"/>
</dbReference>
<keyword evidence="2" id="KW-0645">Protease</keyword>
<dbReference type="STRING" id="1411621.AUC43_04765"/>
<evidence type="ECO:0000313" key="5">
    <source>
        <dbReference type="EMBL" id="ALW84452.1"/>
    </source>
</evidence>
<keyword evidence="3" id="KW-0732">Signal</keyword>
<evidence type="ECO:0000256" key="2">
    <source>
        <dbReference type="ARBA" id="ARBA00022825"/>
    </source>
</evidence>
<dbReference type="InterPro" id="IPR029058">
    <property type="entry name" value="AB_hydrolase_fold"/>
</dbReference>
<protein>
    <submittedName>
        <fullName evidence="5">Peptidase S9</fullName>
    </submittedName>
</protein>
<keyword evidence="1" id="KW-0378">Hydrolase</keyword>
<organism evidence="5 6">
    <name type="scientific">Hymenobacter sedentarius</name>
    <dbReference type="NCBI Taxonomy" id="1411621"/>
    <lineage>
        <taxon>Bacteria</taxon>
        <taxon>Pseudomonadati</taxon>
        <taxon>Bacteroidota</taxon>
        <taxon>Cytophagia</taxon>
        <taxon>Cytophagales</taxon>
        <taxon>Hymenobacteraceae</taxon>
        <taxon>Hymenobacter</taxon>
    </lineage>
</organism>
<dbReference type="Pfam" id="PF07676">
    <property type="entry name" value="PD40"/>
    <property type="match status" value="2"/>
</dbReference>
<dbReference type="Gene3D" id="2.120.10.30">
    <property type="entry name" value="TolB, C-terminal domain"/>
    <property type="match status" value="2"/>
</dbReference>
<dbReference type="GO" id="GO:0006508">
    <property type="term" value="P:proteolysis"/>
    <property type="evidence" value="ECO:0007669"/>
    <property type="project" value="InterPro"/>
</dbReference>
<sequence>MKTILLGLLGCLAVGSAGAQQGPEPMKVTDLLKIKQIGNITLTRDGRRAAFTVLGIEPDEKNKADYKNVSQLYSLGTEAGATPRQLTSLKEGATQPAWSPDGRQLAFVRPVDDKPQVFVMPTDGGEARQLTRYKHGASAPKWSPDGRQVLFSSAIPLRELLKDSLLNAAKTLPRWPFEKPGFDKNDQLAASSAKPNADGSLAEIRAYLDKNETDKKAKVLTKLNFQDEREVSAEQSFSQFFLIDAVAPEAKPVAVTSGFYRFNQAEFTPDGQHLLLSADIDSLQHPDRSLENEIYLADRAGRHPRLLLGKENMAYANPTVSPSGKWLAFQMSPTMGVDVPVLAVMPLNGTEKDIITIPFDRSKGNLAWSDDDKYVYFTAQSNGGAPLYRANVKTRKVEKLSAADTGILSYAIAKNKLVYAQTGVLNPSELFVGDAGLKKVQHAGSFNDWVKTKRLSLPEKHSFVNDKGLTVEYWVMKPTAYQAGRKYPVVLEIHGGPTAMWGPGEASMWHEFQYFAAQGYGVVYSNPRGSGGYGQDFLRANINDWGTGPSSDVLTALDKTVAEGWADPAKLTVTGGSYAGYLVAWIISHDQRFKAACSQRGVYDLATFFGEGNAWRLVPNYFGGYPWEPAVKAVLTRESPISYVDKITTPYILFHGENDRRTGFVQGEMMYRSLKVLGRPVEYVRHPGGTHELTRSGDNRQRIDQMLRTFEFFERYLNTKSLPN</sequence>
<evidence type="ECO:0000256" key="3">
    <source>
        <dbReference type="SAM" id="SignalP"/>
    </source>
</evidence>
<dbReference type="PANTHER" id="PTHR42776">
    <property type="entry name" value="SERINE PEPTIDASE S9 FAMILY MEMBER"/>
    <property type="match status" value="1"/>
</dbReference>
<dbReference type="PANTHER" id="PTHR42776:SF27">
    <property type="entry name" value="DIPEPTIDYL PEPTIDASE FAMILY MEMBER 6"/>
    <property type="match status" value="1"/>
</dbReference>
<dbReference type="InterPro" id="IPR011042">
    <property type="entry name" value="6-blade_b-propeller_TolB-like"/>
</dbReference>
<keyword evidence="2" id="KW-0720">Serine protease</keyword>
<dbReference type="Proteomes" id="UP000059542">
    <property type="component" value="Chromosome"/>
</dbReference>
<keyword evidence="6" id="KW-1185">Reference proteome</keyword>
<dbReference type="AlphaFoldDB" id="A0A0U3SE82"/>
<dbReference type="EMBL" id="CP013909">
    <property type="protein sequence ID" value="ALW84452.1"/>
    <property type="molecule type" value="Genomic_DNA"/>
</dbReference>
<reference evidence="5 6" key="1">
    <citation type="submission" date="2015-12" db="EMBL/GenBank/DDBJ databases">
        <authorList>
            <person name="Shamseldin A."/>
            <person name="Moawad H."/>
            <person name="Abd El-Rahim W.M."/>
            <person name="Sadowsky M.J."/>
        </authorList>
    </citation>
    <scope>NUCLEOTIDE SEQUENCE [LARGE SCALE GENOMIC DNA]</scope>
    <source>
        <strain evidence="5 6">DG5B</strain>
    </source>
</reference>
<feature type="chain" id="PRO_5006845022" evidence="3">
    <location>
        <begin position="20"/>
        <end position="724"/>
    </location>
</feature>
<dbReference type="Pfam" id="PF00326">
    <property type="entry name" value="Peptidase_S9"/>
    <property type="match status" value="1"/>
</dbReference>
<proteinExistence type="predicted"/>
<dbReference type="Gene3D" id="3.40.50.1820">
    <property type="entry name" value="alpha/beta hydrolase"/>
    <property type="match status" value="1"/>
</dbReference>
<dbReference type="OrthoDB" id="9812921at2"/>